<dbReference type="EMBL" id="JARXVH010000046">
    <property type="protein sequence ID" value="MDH6222834.1"/>
    <property type="molecule type" value="Genomic_DNA"/>
</dbReference>
<sequence length="363" mass="37456">MSLAVARRQLAARQPSMSSVVVRSPGGFEAACYDQRGHLVFWRYSAGGWHQMAQSTYPPDSADGPPSYDEHGVGVEGAVLSGMSDAVFIVTGPFSGDGTGNAVAFGNGPDGWGLLVQDGASRLRSSGTGSGSSDTGQYLSARFTGGLMETAVDSGAFSNAFGSGFPVRRQWRWSKDHLVLAGDSVVTAATTSAPTGDVPVLPSAAPADGTYGALLQYATVSDAHTTLGNDAHIDLAVAPARVSAACASKGMCAADATSATAHVTAGAQVRTVYPVVAEGRQNLITGPLWPLAGMAQSLWGEDSNTSFQPLETSPGGYRTRGATPWYIPAALHATEFRVGRGAPVEITFRNRSVTGVVLMAPAE</sequence>
<evidence type="ECO:0000313" key="1">
    <source>
        <dbReference type="EMBL" id="MDH6222834.1"/>
    </source>
</evidence>
<organism evidence="1 2">
    <name type="scientific">Streptomyces pseudovenezuelae</name>
    <dbReference type="NCBI Taxonomy" id="67350"/>
    <lineage>
        <taxon>Bacteria</taxon>
        <taxon>Bacillati</taxon>
        <taxon>Actinomycetota</taxon>
        <taxon>Actinomycetes</taxon>
        <taxon>Kitasatosporales</taxon>
        <taxon>Streptomycetaceae</taxon>
        <taxon>Streptomyces</taxon>
        <taxon>Streptomyces aurantiacus group</taxon>
    </lineage>
</organism>
<dbReference type="RefSeq" id="WP_280883420.1">
    <property type="nucleotide sequence ID" value="NZ_JARXVH010000046.1"/>
</dbReference>
<protein>
    <submittedName>
        <fullName evidence="1">Uncharacterized protein</fullName>
    </submittedName>
</protein>
<keyword evidence="2" id="KW-1185">Reference proteome</keyword>
<dbReference type="Proteomes" id="UP001160499">
    <property type="component" value="Unassembled WGS sequence"/>
</dbReference>
<comment type="caution">
    <text evidence="1">The sequence shown here is derived from an EMBL/GenBank/DDBJ whole genome shotgun (WGS) entry which is preliminary data.</text>
</comment>
<gene>
    <name evidence="1" type="ORF">M2283_010186</name>
</gene>
<name>A0ABT6M2R1_9ACTN</name>
<accession>A0ABT6M2R1</accession>
<proteinExistence type="predicted"/>
<evidence type="ECO:0000313" key="2">
    <source>
        <dbReference type="Proteomes" id="UP001160499"/>
    </source>
</evidence>
<reference evidence="1 2" key="1">
    <citation type="submission" date="2023-04" db="EMBL/GenBank/DDBJ databases">
        <title>Forest soil microbial communities from Buena Vista Peninsula, Colon Province, Panama.</title>
        <authorList>
            <person name="Bouskill N."/>
        </authorList>
    </citation>
    <scope>NUCLEOTIDE SEQUENCE [LARGE SCALE GENOMIC DNA]</scope>
    <source>
        <strain evidence="1 2">GGS1</strain>
    </source>
</reference>